<comment type="caution">
    <text evidence="2">The sequence shown here is derived from an EMBL/GenBank/DDBJ whole genome shotgun (WGS) entry which is preliminary data.</text>
</comment>
<reference evidence="2" key="1">
    <citation type="journal article" date="2012" name="PLoS ONE">
        <title>Gene sets for utilization of primary and secondary nutrition supplies in the distal gut of endangered iberian lynx.</title>
        <authorList>
            <person name="Alcaide M."/>
            <person name="Messina E."/>
            <person name="Richter M."/>
            <person name="Bargiela R."/>
            <person name="Peplies J."/>
            <person name="Huws S.A."/>
            <person name="Newbold C.J."/>
            <person name="Golyshin P.N."/>
            <person name="Simon M.A."/>
            <person name="Lopez G."/>
            <person name="Yakimov M.M."/>
            <person name="Ferrer M."/>
        </authorList>
    </citation>
    <scope>NUCLEOTIDE SEQUENCE</scope>
</reference>
<feature type="domain" description="DUF5723" evidence="1">
    <location>
        <begin position="7"/>
        <end position="96"/>
    </location>
</feature>
<dbReference type="Pfam" id="PF18990">
    <property type="entry name" value="DUF5723"/>
    <property type="match status" value="1"/>
</dbReference>
<evidence type="ECO:0000313" key="2">
    <source>
        <dbReference type="EMBL" id="EJX05000.1"/>
    </source>
</evidence>
<dbReference type="EMBL" id="AMCI01001614">
    <property type="protein sequence ID" value="EJX05000.1"/>
    <property type="molecule type" value="Genomic_DNA"/>
</dbReference>
<gene>
    <name evidence="2" type="ORF">EVA_06897</name>
</gene>
<dbReference type="InterPro" id="IPR043781">
    <property type="entry name" value="DUF5723"/>
</dbReference>
<protein>
    <recommendedName>
        <fullName evidence="1">DUF5723 domain-containing protein</fullName>
    </recommendedName>
</protein>
<accession>J9GWI8</accession>
<proteinExistence type="predicted"/>
<evidence type="ECO:0000259" key="1">
    <source>
        <dbReference type="Pfam" id="PF18990"/>
    </source>
</evidence>
<sequence>MLQMQVEEGAEKSRTTSLTSTVVVGAEYALLKNWLIVGALYTGRFAKPKTLNELTFSANFRPKNYLNLALSYSVLQGAGKTFGAAMKLGPLFVGTDYMFFGKNTKNVNAYIGLSIPLNKQKKAKNEGIS</sequence>
<organism evidence="2">
    <name type="scientific">gut metagenome</name>
    <dbReference type="NCBI Taxonomy" id="749906"/>
    <lineage>
        <taxon>unclassified sequences</taxon>
        <taxon>metagenomes</taxon>
        <taxon>organismal metagenomes</taxon>
    </lineage>
</organism>
<name>J9GWI8_9ZZZZ</name>
<dbReference type="AlphaFoldDB" id="J9GWI8"/>